<dbReference type="Pfam" id="PF00704">
    <property type="entry name" value="Glyco_hydro_18"/>
    <property type="match status" value="1"/>
</dbReference>
<dbReference type="PROSITE" id="PS51318">
    <property type="entry name" value="TAT"/>
    <property type="match status" value="1"/>
</dbReference>
<dbReference type="InterPro" id="IPR006311">
    <property type="entry name" value="TAT_signal"/>
</dbReference>
<dbReference type="AlphaFoldDB" id="Z9JR83"/>
<dbReference type="Gene3D" id="3.20.20.80">
    <property type="entry name" value="Glycosidases"/>
    <property type="match status" value="1"/>
</dbReference>
<dbReference type="SUPFAM" id="SSF51445">
    <property type="entry name" value="(Trans)glycosidases"/>
    <property type="match status" value="1"/>
</dbReference>
<dbReference type="NCBIfam" id="NF045482">
    <property type="entry name" value="Endoglyc_H"/>
    <property type="match status" value="1"/>
</dbReference>
<dbReference type="GO" id="GO:0005975">
    <property type="term" value="P:carbohydrate metabolic process"/>
    <property type="evidence" value="ECO:0007669"/>
    <property type="project" value="InterPro"/>
</dbReference>
<keyword evidence="1 3" id="KW-0378">Hydrolase</keyword>
<feature type="signal peptide" evidence="5">
    <location>
        <begin position="1"/>
        <end position="36"/>
    </location>
</feature>
<keyword evidence="8" id="KW-1185">Reference proteome</keyword>
<evidence type="ECO:0000313" key="7">
    <source>
        <dbReference type="EMBL" id="EWS80699.1"/>
    </source>
</evidence>
<dbReference type="OrthoDB" id="2582440at2"/>
<dbReference type="Proteomes" id="UP000023067">
    <property type="component" value="Unassembled WGS sequence"/>
</dbReference>
<comment type="caution">
    <text evidence="7">The sequence shown here is derived from an EMBL/GenBank/DDBJ whole genome shotgun (WGS) entry which is preliminary data.</text>
</comment>
<dbReference type="RefSeq" id="WP_038373068.1">
    <property type="nucleotide sequence ID" value="NZ_BAAAOW010000002.1"/>
</dbReference>
<proteinExistence type="inferred from homology"/>
<accession>Z9JR83</accession>
<keyword evidence="2 3" id="KW-0326">Glycosidase</keyword>
<dbReference type="InterPro" id="IPR001579">
    <property type="entry name" value="Glyco_hydro_18_chit_AS"/>
</dbReference>
<dbReference type="EMBL" id="JDYK01000013">
    <property type="protein sequence ID" value="EWS80699.1"/>
    <property type="molecule type" value="Genomic_DNA"/>
</dbReference>
<comment type="similarity">
    <text evidence="4">Belongs to the glycosyl hydrolase 18 family.</text>
</comment>
<feature type="domain" description="GH18" evidence="6">
    <location>
        <begin position="54"/>
        <end position="310"/>
    </location>
</feature>
<dbReference type="eggNOG" id="COG3325">
    <property type="taxonomic scope" value="Bacteria"/>
</dbReference>
<dbReference type="InterPro" id="IPR017853">
    <property type="entry name" value="GH"/>
</dbReference>
<evidence type="ECO:0000313" key="8">
    <source>
        <dbReference type="Proteomes" id="UP000023067"/>
    </source>
</evidence>
<name>Z9JR83_9MICO</name>
<dbReference type="PROSITE" id="PS01095">
    <property type="entry name" value="GH18_1"/>
    <property type="match status" value="1"/>
</dbReference>
<evidence type="ECO:0000256" key="3">
    <source>
        <dbReference type="RuleBase" id="RU000489"/>
    </source>
</evidence>
<reference evidence="7 8" key="1">
    <citation type="submission" date="2014-02" db="EMBL/GenBank/DDBJ databases">
        <title>Genome sequence of Brachybacterium phenoliresistens strain W13A50.</title>
        <authorList>
            <person name="Wang X."/>
        </authorList>
    </citation>
    <scope>NUCLEOTIDE SEQUENCE [LARGE SCALE GENOMIC DNA]</scope>
    <source>
        <strain evidence="7 8">W13A50</strain>
    </source>
</reference>
<protein>
    <submittedName>
        <fullName evidence="7">Chitinase</fullName>
    </submittedName>
</protein>
<evidence type="ECO:0000256" key="5">
    <source>
        <dbReference type="SAM" id="SignalP"/>
    </source>
</evidence>
<sequence>MTPPPSHPVRRRLSRRAALALVPATGAALLAGSSAAASPLPADKGLHLGREKGPLSVAYVEVNSNPLASVGDYVLSGTRTPVFDVAMIFAANINYDGTAAYLHLNDRVTAVLADAETQIRPLQRRGIRVVLSVLGNHQGAGFANFPDAAAADDFARQLADVVQRYRLDGIDFDDEWAKYGENGTGQPNDSSFVQLVTALDRRLPADKLITLYDIGPAAERTEHDGVRLGDVLDYAWNPYYGSWRPPQIEGMEPSRLAPAAVDITATPVDRAVELARRTVEEDYGALITYNLTDADHTEMVSALALELYGTPAVRLR</sequence>
<evidence type="ECO:0000256" key="4">
    <source>
        <dbReference type="RuleBase" id="RU004453"/>
    </source>
</evidence>
<dbReference type="InterPro" id="IPR001223">
    <property type="entry name" value="Glyco_hydro18_cat"/>
</dbReference>
<dbReference type="STRING" id="396014.BF93_02290"/>
<dbReference type="GO" id="GO:0004553">
    <property type="term" value="F:hydrolase activity, hydrolyzing O-glycosyl compounds"/>
    <property type="evidence" value="ECO:0007669"/>
    <property type="project" value="InterPro"/>
</dbReference>
<feature type="chain" id="PRO_5039548901" evidence="5">
    <location>
        <begin position="37"/>
        <end position="316"/>
    </location>
</feature>
<dbReference type="InterPro" id="IPR054861">
    <property type="entry name" value="Endoglyc_H"/>
</dbReference>
<evidence type="ECO:0000256" key="1">
    <source>
        <dbReference type="ARBA" id="ARBA00022801"/>
    </source>
</evidence>
<organism evidence="7 8">
    <name type="scientific">Brachybacterium phenoliresistens</name>
    <dbReference type="NCBI Taxonomy" id="396014"/>
    <lineage>
        <taxon>Bacteria</taxon>
        <taxon>Bacillati</taxon>
        <taxon>Actinomycetota</taxon>
        <taxon>Actinomycetes</taxon>
        <taxon>Micrococcales</taxon>
        <taxon>Dermabacteraceae</taxon>
        <taxon>Brachybacterium</taxon>
    </lineage>
</organism>
<gene>
    <name evidence="7" type="ORF">BF93_02290</name>
</gene>
<dbReference type="HOGENOM" id="CLU_073784_1_0_11"/>
<evidence type="ECO:0000259" key="6">
    <source>
        <dbReference type="PROSITE" id="PS51910"/>
    </source>
</evidence>
<dbReference type="PROSITE" id="PS51910">
    <property type="entry name" value="GH18_2"/>
    <property type="match status" value="1"/>
</dbReference>
<keyword evidence="5" id="KW-0732">Signal</keyword>
<dbReference type="PATRIC" id="fig|396014.3.peg.2491"/>
<evidence type="ECO:0000256" key="2">
    <source>
        <dbReference type="ARBA" id="ARBA00023295"/>
    </source>
</evidence>